<evidence type="ECO:0000256" key="1">
    <source>
        <dbReference type="SAM" id="Phobius"/>
    </source>
</evidence>
<keyword evidence="1" id="KW-0472">Membrane</keyword>
<feature type="transmembrane region" description="Helical" evidence="1">
    <location>
        <begin position="25"/>
        <end position="51"/>
    </location>
</feature>
<evidence type="ECO:0000313" key="2">
    <source>
        <dbReference type="Proteomes" id="UP000025227"/>
    </source>
</evidence>
<protein>
    <submittedName>
        <fullName evidence="3">Secreted protein</fullName>
    </submittedName>
</protein>
<dbReference type="WBParaSite" id="HCON_00149415-00001">
    <property type="protein sequence ID" value="HCON_00149415-00001"/>
    <property type="gene ID" value="HCON_00149415"/>
</dbReference>
<dbReference type="AlphaFoldDB" id="A0A7I4YVU4"/>
<name>A0A7I4YVU4_HAECO</name>
<reference evidence="3" key="1">
    <citation type="submission" date="2020-12" db="UniProtKB">
        <authorList>
            <consortium name="WormBaseParasite"/>
        </authorList>
    </citation>
    <scope>IDENTIFICATION</scope>
    <source>
        <strain evidence="3">MHco3</strain>
    </source>
</reference>
<keyword evidence="1" id="KW-0812">Transmembrane</keyword>
<accession>A0A7I4YVU4</accession>
<sequence length="62" mass="7184">MWNRCRCSYICRASQLLIMCSTTPLQLLCVCVCSQFYCAVLLCLIVLIFFLRQFSSSRLALH</sequence>
<proteinExistence type="predicted"/>
<dbReference type="Proteomes" id="UP000025227">
    <property type="component" value="Unplaced"/>
</dbReference>
<keyword evidence="1" id="KW-1133">Transmembrane helix</keyword>
<keyword evidence="2" id="KW-1185">Reference proteome</keyword>
<organism evidence="2 3">
    <name type="scientific">Haemonchus contortus</name>
    <name type="common">Barber pole worm</name>
    <dbReference type="NCBI Taxonomy" id="6289"/>
    <lineage>
        <taxon>Eukaryota</taxon>
        <taxon>Metazoa</taxon>
        <taxon>Ecdysozoa</taxon>
        <taxon>Nematoda</taxon>
        <taxon>Chromadorea</taxon>
        <taxon>Rhabditida</taxon>
        <taxon>Rhabditina</taxon>
        <taxon>Rhabditomorpha</taxon>
        <taxon>Strongyloidea</taxon>
        <taxon>Trichostrongylidae</taxon>
        <taxon>Haemonchus</taxon>
    </lineage>
</organism>
<evidence type="ECO:0000313" key="3">
    <source>
        <dbReference type="WBParaSite" id="HCON_00149415-00001"/>
    </source>
</evidence>